<evidence type="ECO:0000313" key="4">
    <source>
        <dbReference type="Proteomes" id="UP000184028"/>
    </source>
</evidence>
<dbReference type="Proteomes" id="UP000184028">
    <property type="component" value="Unassembled WGS sequence"/>
</dbReference>
<gene>
    <name evidence="3" type="ORF">SAMN05444484_102453</name>
</gene>
<dbReference type="InterPro" id="IPR012640">
    <property type="entry name" value="Membr_lipoprot_lipid_attach_CS"/>
</dbReference>
<evidence type="ECO:0000256" key="1">
    <source>
        <dbReference type="ARBA" id="ARBA00017922"/>
    </source>
</evidence>
<name>A0A1M7D706_9FLAO</name>
<dbReference type="EMBL" id="FRBT01000002">
    <property type="protein sequence ID" value="SHL75187.1"/>
    <property type="molecule type" value="Genomic_DNA"/>
</dbReference>
<dbReference type="RefSeq" id="WP_068841917.1">
    <property type="nucleotide sequence ID" value="NZ_FRBT01000002.1"/>
</dbReference>
<sequence length="150" mass="16943">MKQIITFFSIIILLTGCSNDNNSNQSNITFSVIAQKDLSPSEQKPISETKVTIKDAQSWNAFTTKLNVVNEETKFFSETNIDFTKYQIIAVIDQKYGNGGHSIDITQIIETRNKIFVNVEKLHTGNLTSVITQPYHIVKIAKSEKKVVFN</sequence>
<accession>A0A1M7D706</accession>
<dbReference type="Pfam" id="PF08139">
    <property type="entry name" value="LPAM_1"/>
    <property type="match status" value="1"/>
</dbReference>
<keyword evidence="4" id="KW-1185">Reference proteome</keyword>
<dbReference type="STRING" id="946677.SAMN05444484_102453"/>
<evidence type="ECO:0000256" key="2">
    <source>
        <dbReference type="ARBA" id="ARBA00022729"/>
    </source>
</evidence>
<keyword evidence="2" id="KW-0732">Signal</keyword>
<protein>
    <recommendedName>
        <fullName evidence="1">Type IV secretion system putative lipoprotein virB7</fullName>
    </recommendedName>
</protein>
<evidence type="ECO:0000313" key="3">
    <source>
        <dbReference type="EMBL" id="SHL75187.1"/>
    </source>
</evidence>
<dbReference type="OrthoDB" id="1447404at2"/>
<organism evidence="3 4">
    <name type="scientific">Flavobacterium chilense</name>
    <dbReference type="NCBI Taxonomy" id="946677"/>
    <lineage>
        <taxon>Bacteria</taxon>
        <taxon>Pseudomonadati</taxon>
        <taxon>Bacteroidota</taxon>
        <taxon>Flavobacteriia</taxon>
        <taxon>Flavobacteriales</taxon>
        <taxon>Flavobacteriaceae</taxon>
        <taxon>Flavobacterium</taxon>
    </lineage>
</organism>
<proteinExistence type="predicted"/>
<dbReference type="PROSITE" id="PS51257">
    <property type="entry name" value="PROKAR_LIPOPROTEIN"/>
    <property type="match status" value="1"/>
</dbReference>
<reference evidence="4" key="1">
    <citation type="submission" date="2016-11" db="EMBL/GenBank/DDBJ databases">
        <authorList>
            <person name="Varghese N."/>
            <person name="Submissions S."/>
        </authorList>
    </citation>
    <scope>NUCLEOTIDE SEQUENCE [LARGE SCALE GENOMIC DNA]</scope>
    <source>
        <strain evidence="4">DSM 24724</strain>
    </source>
</reference>
<dbReference type="AlphaFoldDB" id="A0A1M7D706"/>